<dbReference type="GO" id="GO:0031436">
    <property type="term" value="C:BRCA1-BARD1 complex"/>
    <property type="evidence" value="ECO:0007669"/>
    <property type="project" value="TreeGrafter"/>
</dbReference>
<keyword evidence="1" id="KW-0677">Repeat</keyword>
<proteinExistence type="predicted"/>
<gene>
    <name evidence="4" type="ORF">g.8690</name>
</gene>
<organism evidence="4">
    <name type="scientific">Clastoptera arizonana</name>
    <name type="common">Arizona spittle bug</name>
    <dbReference type="NCBI Taxonomy" id="38151"/>
    <lineage>
        <taxon>Eukaryota</taxon>
        <taxon>Metazoa</taxon>
        <taxon>Ecdysozoa</taxon>
        <taxon>Arthropoda</taxon>
        <taxon>Hexapoda</taxon>
        <taxon>Insecta</taxon>
        <taxon>Pterygota</taxon>
        <taxon>Neoptera</taxon>
        <taxon>Paraneoptera</taxon>
        <taxon>Hemiptera</taxon>
        <taxon>Auchenorrhyncha</taxon>
        <taxon>Cercopoidea</taxon>
        <taxon>Clastopteridae</taxon>
        <taxon>Clastoptera</taxon>
    </lineage>
</organism>
<keyword evidence="2 3" id="KW-0040">ANK repeat</keyword>
<evidence type="ECO:0000256" key="1">
    <source>
        <dbReference type="ARBA" id="ARBA00022737"/>
    </source>
</evidence>
<dbReference type="PANTHER" id="PTHR24171:SF8">
    <property type="entry name" value="BRCA1-ASSOCIATED RING DOMAIN PROTEIN 1"/>
    <property type="match status" value="1"/>
</dbReference>
<dbReference type="PROSITE" id="PS50088">
    <property type="entry name" value="ANK_REPEAT"/>
    <property type="match status" value="1"/>
</dbReference>
<dbReference type="GO" id="GO:0004842">
    <property type="term" value="F:ubiquitin-protein transferase activity"/>
    <property type="evidence" value="ECO:0007669"/>
    <property type="project" value="TreeGrafter"/>
</dbReference>
<dbReference type="EMBL" id="GEDC01021671">
    <property type="protein sequence ID" value="JAS15627.1"/>
    <property type="molecule type" value="Transcribed_RNA"/>
</dbReference>
<dbReference type="SUPFAM" id="SSF48403">
    <property type="entry name" value="Ankyrin repeat"/>
    <property type="match status" value="1"/>
</dbReference>
<dbReference type="AlphaFoldDB" id="A0A1B6CQ42"/>
<name>A0A1B6CQ42_9HEMI</name>
<evidence type="ECO:0000256" key="3">
    <source>
        <dbReference type="PROSITE-ProRule" id="PRU00023"/>
    </source>
</evidence>
<dbReference type="GO" id="GO:0085020">
    <property type="term" value="P:protein K6-linked ubiquitination"/>
    <property type="evidence" value="ECO:0007669"/>
    <property type="project" value="TreeGrafter"/>
</dbReference>
<dbReference type="GO" id="GO:0070531">
    <property type="term" value="C:BRCA1-A complex"/>
    <property type="evidence" value="ECO:0007669"/>
    <property type="project" value="TreeGrafter"/>
</dbReference>
<evidence type="ECO:0000256" key="2">
    <source>
        <dbReference type="ARBA" id="ARBA00023043"/>
    </source>
</evidence>
<dbReference type="PROSITE" id="PS50297">
    <property type="entry name" value="ANK_REP_REGION"/>
    <property type="match status" value="1"/>
</dbReference>
<dbReference type="SMART" id="SM00248">
    <property type="entry name" value="ANK"/>
    <property type="match status" value="2"/>
</dbReference>
<dbReference type="Gene3D" id="1.25.40.20">
    <property type="entry name" value="Ankyrin repeat-containing domain"/>
    <property type="match status" value="1"/>
</dbReference>
<sequence length="130" mass="14410">MKDRYEQTPFLDAIKNDHLEIIKLLKRCGAHLTLSPIQIGAHLCSAANYGNLKRLQSFQAAGANLNQPDVSGRTAIHLAALHNYEDIVLYLLRANVSTSIKDLLGFTAYDMAVKMGHSKIMEIFNSSKPV</sequence>
<feature type="repeat" description="ANK" evidence="3">
    <location>
        <begin position="71"/>
        <end position="103"/>
    </location>
</feature>
<evidence type="ECO:0000313" key="4">
    <source>
        <dbReference type="EMBL" id="JAS15627.1"/>
    </source>
</evidence>
<accession>A0A1B6CQ42</accession>
<dbReference type="InterPro" id="IPR036770">
    <property type="entry name" value="Ankyrin_rpt-contain_sf"/>
</dbReference>
<protein>
    <submittedName>
        <fullName evidence="4">Uncharacterized protein</fullName>
    </submittedName>
</protein>
<dbReference type="PANTHER" id="PTHR24171">
    <property type="entry name" value="ANKYRIN REPEAT DOMAIN-CONTAINING PROTEIN 39-RELATED"/>
    <property type="match status" value="1"/>
</dbReference>
<dbReference type="Pfam" id="PF12796">
    <property type="entry name" value="Ank_2"/>
    <property type="match status" value="1"/>
</dbReference>
<dbReference type="InterPro" id="IPR002110">
    <property type="entry name" value="Ankyrin_rpt"/>
</dbReference>
<reference evidence="4" key="1">
    <citation type="submission" date="2015-12" db="EMBL/GenBank/DDBJ databases">
        <title>De novo transcriptome assembly of four potential Pierce s Disease insect vectors from Arizona vineyards.</title>
        <authorList>
            <person name="Tassone E.E."/>
        </authorList>
    </citation>
    <scope>NUCLEOTIDE SEQUENCE</scope>
</reference>